<protein>
    <submittedName>
        <fullName evidence="6">IclR family transcriptional regulator</fullName>
    </submittedName>
</protein>
<dbReference type="EMBL" id="JACEON010000021">
    <property type="protein sequence ID" value="MBA4613589.1"/>
    <property type="molecule type" value="Genomic_DNA"/>
</dbReference>
<dbReference type="InterPro" id="IPR050707">
    <property type="entry name" value="HTH_MetabolicPath_Reg"/>
</dbReference>
<dbReference type="GO" id="GO:0003700">
    <property type="term" value="F:DNA-binding transcription factor activity"/>
    <property type="evidence" value="ECO:0007669"/>
    <property type="project" value="TreeGrafter"/>
</dbReference>
<dbReference type="Gene3D" id="1.10.10.10">
    <property type="entry name" value="Winged helix-like DNA-binding domain superfamily/Winged helix DNA-binding domain"/>
    <property type="match status" value="1"/>
</dbReference>
<keyword evidence="7" id="KW-1185">Reference proteome</keyword>
<evidence type="ECO:0000256" key="2">
    <source>
        <dbReference type="ARBA" id="ARBA00023125"/>
    </source>
</evidence>
<accession>A0A838XQR4</accession>
<dbReference type="RefSeq" id="WP_181761788.1">
    <property type="nucleotide sequence ID" value="NZ_BMCR01000005.1"/>
</dbReference>
<dbReference type="Gene3D" id="3.30.450.40">
    <property type="match status" value="1"/>
</dbReference>
<dbReference type="AlphaFoldDB" id="A0A838XQR4"/>
<keyword evidence="1" id="KW-0805">Transcription regulation</keyword>
<name>A0A838XQR4_9HYPH</name>
<reference evidence="6 7" key="2">
    <citation type="submission" date="2020-08" db="EMBL/GenBank/DDBJ databases">
        <title>Stappia taiwanensis sp. nov., isolated from a coastal thermal spring.</title>
        <authorList>
            <person name="Kampfer P."/>
        </authorList>
    </citation>
    <scope>NUCLEOTIDE SEQUENCE [LARGE SCALE GENOMIC DNA]</scope>
    <source>
        <strain evidence="6 7">DSM 23284</strain>
    </source>
</reference>
<dbReference type="PROSITE" id="PS51077">
    <property type="entry name" value="HTH_ICLR"/>
    <property type="match status" value="1"/>
</dbReference>
<evidence type="ECO:0000313" key="6">
    <source>
        <dbReference type="EMBL" id="MBA4613589.1"/>
    </source>
</evidence>
<dbReference type="InterPro" id="IPR036388">
    <property type="entry name" value="WH-like_DNA-bd_sf"/>
</dbReference>
<organism evidence="6 7">
    <name type="scientific">Stappia taiwanensis</name>
    <dbReference type="NCBI Taxonomy" id="992267"/>
    <lineage>
        <taxon>Bacteria</taxon>
        <taxon>Pseudomonadati</taxon>
        <taxon>Pseudomonadota</taxon>
        <taxon>Alphaproteobacteria</taxon>
        <taxon>Hyphomicrobiales</taxon>
        <taxon>Stappiaceae</taxon>
        <taxon>Stappia</taxon>
    </lineage>
</organism>
<keyword evidence="3" id="KW-0804">Transcription</keyword>
<sequence length="238" mass="25952">MPGSTIQSIERATAILEVIARQGGSAQLAVISDITGLKKTTVHNIVRTLADLGYLHRRPGDSAYYLGARILNLARIAGDDDRLRASLRPALTRITEATGFASFLAVPSGDQTLYLDAFDPDGDGANSLVGRREPLEGTAVGLVFLAFMPALETRVRLRRDLSNDGVTDARLSEVRRLGFALDLEYFIRGLHCVSVPVREQGEVRAALAIAGTKTELTEARMRDAAWKMLKISVEVQQY</sequence>
<dbReference type="PANTHER" id="PTHR30136">
    <property type="entry name" value="HELIX-TURN-HELIX TRANSCRIPTIONAL REGULATOR, ICLR FAMILY"/>
    <property type="match status" value="1"/>
</dbReference>
<dbReference type="InterPro" id="IPR029016">
    <property type="entry name" value="GAF-like_dom_sf"/>
</dbReference>
<evidence type="ECO:0000259" key="5">
    <source>
        <dbReference type="PROSITE" id="PS51078"/>
    </source>
</evidence>
<dbReference type="SUPFAM" id="SSF46785">
    <property type="entry name" value="Winged helix' DNA-binding domain"/>
    <property type="match status" value="1"/>
</dbReference>
<keyword evidence="2" id="KW-0238">DNA-binding</keyword>
<dbReference type="PROSITE" id="PS51078">
    <property type="entry name" value="ICLR_ED"/>
    <property type="match status" value="1"/>
</dbReference>
<dbReference type="GO" id="GO:0045892">
    <property type="term" value="P:negative regulation of DNA-templated transcription"/>
    <property type="evidence" value="ECO:0007669"/>
    <property type="project" value="TreeGrafter"/>
</dbReference>
<dbReference type="InterPro" id="IPR005471">
    <property type="entry name" value="Tscrpt_reg_IclR_N"/>
</dbReference>
<dbReference type="Proteomes" id="UP000559404">
    <property type="component" value="Unassembled WGS sequence"/>
</dbReference>
<comment type="caution">
    <text evidence="6">The sequence shown here is derived from an EMBL/GenBank/DDBJ whole genome shotgun (WGS) entry which is preliminary data.</text>
</comment>
<feature type="domain" description="HTH iclR-type" evidence="4">
    <location>
        <begin position="6"/>
        <end position="68"/>
    </location>
</feature>
<gene>
    <name evidence="6" type="ORF">H1W37_18175</name>
</gene>
<dbReference type="PANTHER" id="PTHR30136:SF24">
    <property type="entry name" value="HTH-TYPE TRANSCRIPTIONAL REPRESSOR ALLR"/>
    <property type="match status" value="1"/>
</dbReference>
<dbReference type="SMART" id="SM00346">
    <property type="entry name" value="HTH_ICLR"/>
    <property type="match status" value="1"/>
</dbReference>
<dbReference type="InterPro" id="IPR014757">
    <property type="entry name" value="Tscrpt_reg_IclR_C"/>
</dbReference>
<evidence type="ECO:0000256" key="3">
    <source>
        <dbReference type="ARBA" id="ARBA00023163"/>
    </source>
</evidence>
<evidence type="ECO:0000256" key="1">
    <source>
        <dbReference type="ARBA" id="ARBA00023015"/>
    </source>
</evidence>
<dbReference type="Pfam" id="PF01614">
    <property type="entry name" value="IclR_C"/>
    <property type="match status" value="1"/>
</dbReference>
<evidence type="ECO:0000313" key="7">
    <source>
        <dbReference type="Proteomes" id="UP000559404"/>
    </source>
</evidence>
<evidence type="ECO:0000259" key="4">
    <source>
        <dbReference type="PROSITE" id="PS51077"/>
    </source>
</evidence>
<dbReference type="InterPro" id="IPR036390">
    <property type="entry name" value="WH_DNA-bd_sf"/>
</dbReference>
<dbReference type="GO" id="GO:0003677">
    <property type="term" value="F:DNA binding"/>
    <property type="evidence" value="ECO:0007669"/>
    <property type="project" value="UniProtKB-KW"/>
</dbReference>
<feature type="domain" description="IclR-ED" evidence="5">
    <location>
        <begin position="69"/>
        <end position="238"/>
    </location>
</feature>
<dbReference type="SUPFAM" id="SSF55781">
    <property type="entry name" value="GAF domain-like"/>
    <property type="match status" value="1"/>
</dbReference>
<proteinExistence type="predicted"/>
<reference evidence="6 7" key="1">
    <citation type="submission" date="2020-07" db="EMBL/GenBank/DDBJ databases">
        <authorList>
            <person name="Li M."/>
        </authorList>
    </citation>
    <scope>NUCLEOTIDE SEQUENCE [LARGE SCALE GENOMIC DNA]</scope>
    <source>
        <strain evidence="6 7">DSM 23284</strain>
    </source>
</reference>
<dbReference type="Pfam" id="PF09339">
    <property type="entry name" value="HTH_IclR"/>
    <property type="match status" value="1"/>
</dbReference>